<dbReference type="PRINTS" id="PR00455">
    <property type="entry name" value="HTHTETR"/>
</dbReference>
<reference evidence="6 7" key="1">
    <citation type="submission" date="2019-03" db="EMBL/GenBank/DDBJ databases">
        <title>Genomic Encyclopedia of Type Strains, Phase IV (KMG-IV): sequencing the most valuable type-strain genomes for metagenomic binning, comparative biology and taxonomic classification.</title>
        <authorList>
            <person name="Goeker M."/>
        </authorList>
    </citation>
    <scope>NUCLEOTIDE SEQUENCE [LARGE SCALE GENOMIC DNA]</scope>
    <source>
        <strain evidence="6 7">DSM 100556</strain>
    </source>
</reference>
<protein>
    <submittedName>
        <fullName evidence="6">TetR family transcriptional regulator</fullName>
    </submittedName>
</protein>
<evidence type="ECO:0000256" key="2">
    <source>
        <dbReference type="ARBA" id="ARBA00023125"/>
    </source>
</evidence>
<dbReference type="AlphaFoldDB" id="A0A4R1QNC7"/>
<gene>
    <name evidence="6" type="ORF">EDD76_11698</name>
</gene>
<dbReference type="EMBL" id="SLUO01000016">
    <property type="protein sequence ID" value="TCL55258.1"/>
    <property type="molecule type" value="Genomic_DNA"/>
</dbReference>
<feature type="DNA-binding region" description="H-T-H motif" evidence="4">
    <location>
        <begin position="34"/>
        <end position="53"/>
    </location>
</feature>
<dbReference type="InterPro" id="IPR009057">
    <property type="entry name" value="Homeodomain-like_sf"/>
</dbReference>
<keyword evidence="7" id="KW-1185">Reference proteome</keyword>
<comment type="caution">
    <text evidence="6">The sequence shown here is derived from an EMBL/GenBank/DDBJ whole genome shotgun (WGS) entry which is preliminary data.</text>
</comment>
<keyword evidence="3" id="KW-0804">Transcription</keyword>
<evidence type="ECO:0000313" key="6">
    <source>
        <dbReference type="EMBL" id="TCL55258.1"/>
    </source>
</evidence>
<proteinExistence type="predicted"/>
<evidence type="ECO:0000259" key="5">
    <source>
        <dbReference type="PROSITE" id="PS50977"/>
    </source>
</evidence>
<feature type="domain" description="HTH tetR-type" evidence="5">
    <location>
        <begin position="11"/>
        <end position="71"/>
    </location>
</feature>
<dbReference type="GO" id="GO:0003677">
    <property type="term" value="F:DNA binding"/>
    <property type="evidence" value="ECO:0007669"/>
    <property type="project" value="UniProtKB-UniRule"/>
</dbReference>
<dbReference type="InterPro" id="IPR001647">
    <property type="entry name" value="HTH_TetR"/>
</dbReference>
<evidence type="ECO:0000256" key="1">
    <source>
        <dbReference type="ARBA" id="ARBA00023015"/>
    </source>
</evidence>
<dbReference type="STRING" id="1469948.GCA_000732725_03453"/>
<dbReference type="PANTHER" id="PTHR47506">
    <property type="entry name" value="TRANSCRIPTIONAL REGULATORY PROTEIN"/>
    <property type="match status" value="1"/>
</dbReference>
<dbReference type="PANTHER" id="PTHR47506:SF1">
    <property type="entry name" value="HTH-TYPE TRANSCRIPTIONAL REGULATOR YJDC"/>
    <property type="match status" value="1"/>
</dbReference>
<accession>A0A4R1QNC7</accession>
<keyword evidence="1" id="KW-0805">Transcription regulation</keyword>
<dbReference type="RefSeq" id="WP_031392076.1">
    <property type="nucleotide sequence ID" value="NZ_JPNB01000002.1"/>
</dbReference>
<dbReference type="PROSITE" id="PS50977">
    <property type="entry name" value="HTH_TETR_2"/>
    <property type="match status" value="1"/>
</dbReference>
<keyword evidence="2 4" id="KW-0238">DNA-binding</keyword>
<dbReference type="SUPFAM" id="SSF46689">
    <property type="entry name" value="Homeodomain-like"/>
    <property type="match status" value="1"/>
</dbReference>
<evidence type="ECO:0000256" key="3">
    <source>
        <dbReference type="ARBA" id="ARBA00023163"/>
    </source>
</evidence>
<dbReference type="OrthoDB" id="9812484at2"/>
<dbReference type="Proteomes" id="UP000295718">
    <property type="component" value="Unassembled WGS sequence"/>
</dbReference>
<organism evidence="6 7">
    <name type="scientific">Kineothrix alysoides</name>
    <dbReference type="NCBI Taxonomy" id="1469948"/>
    <lineage>
        <taxon>Bacteria</taxon>
        <taxon>Bacillati</taxon>
        <taxon>Bacillota</taxon>
        <taxon>Clostridia</taxon>
        <taxon>Lachnospirales</taxon>
        <taxon>Lachnospiraceae</taxon>
        <taxon>Kineothrix</taxon>
    </lineage>
</organism>
<name>A0A4R1QNC7_9FIRM</name>
<dbReference type="Gene3D" id="1.10.357.10">
    <property type="entry name" value="Tetracycline Repressor, domain 2"/>
    <property type="match status" value="1"/>
</dbReference>
<evidence type="ECO:0000313" key="7">
    <source>
        <dbReference type="Proteomes" id="UP000295718"/>
    </source>
</evidence>
<dbReference type="Pfam" id="PF00440">
    <property type="entry name" value="TetR_N"/>
    <property type="match status" value="1"/>
</dbReference>
<evidence type="ECO:0000256" key="4">
    <source>
        <dbReference type="PROSITE-ProRule" id="PRU00335"/>
    </source>
</evidence>
<sequence>MPPIFSEEEKEQIRRRLLEKASEQMLEKGIKNTKISELAKMVGIGKGTFYHFFSSKEMLVMEVMSQWRREKLDAFQQLLSKKGTMTIDELFEWYQSAFFNPQENLIYKMTAEDEEWLKKTVPSELMYNQERDEQVIHILLDHTTGIKENLDYGVIANFPKIMAYALENKDMMNEKALKENFRLIMKALYEYVKA</sequence>